<dbReference type="Proteomes" id="UP001369082">
    <property type="component" value="Unassembled WGS sequence"/>
</dbReference>
<evidence type="ECO:0000256" key="1">
    <source>
        <dbReference type="SAM" id="Phobius"/>
    </source>
</evidence>
<reference evidence="2 3" key="1">
    <citation type="submission" date="2024-02" db="EMBL/GenBank/DDBJ databases">
        <title>Bacteria isolated from the canopy kelp, Nereocystis luetkeana.</title>
        <authorList>
            <person name="Pfister C.A."/>
            <person name="Younker I.T."/>
            <person name="Light S.H."/>
        </authorList>
    </citation>
    <scope>NUCLEOTIDE SEQUENCE [LARGE SCALE GENOMIC DNA]</scope>
    <source>
        <strain evidence="2 3">TI.1.05</strain>
    </source>
</reference>
<accession>A0ABU9GM43</accession>
<evidence type="ECO:0000313" key="3">
    <source>
        <dbReference type="Proteomes" id="UP001369082"/>
    </source>
</evidence>
<dbReference type="PANTHER" id="PTHR39555:SF1">
    <property type="entry name" value="TYPE IV PILUS INNER MEMBRANE COMPONENT PILO"/>
    <property type="match status" value="1"/>
</dbReference>
<keyword evidence="1" id="KW-1133">Transmembrane helix</keyword>
<dbReference type="Pfam" id="PF04350">
    <property type="entry name" value="PilO"/>
    <property type="match status" value="1"/>
</dbReference>
<keyword evidence="3" id="KW-1185">Reference proteome</keyword>
<proteinExistence type="predicted"/>
<organism evidence="2 3">
    <name type="scientific">Psychromonas aquatilis</name>
    <dbReference type="NCBI Taxonomy" id="2005072"/>
    <lineage>
        <taxon>Bacteria</taxon>
        <taxon>Pseudomonadati</taxon>
        <taxon>Pseudomonadota</taxon>
        <taxon>Gammaproteobacteria</taxon>
        <taxon>Alteromonadales</taxon>
        <taxon>Psychromonadaceae</taxon>
        <taxon>Psychromonas</taxon>
    </lineage>
</organism>
<evidence type="ECO:0000313" key="2">
    <source>
        <dbReference type="EMBL" id="MEL0628376.1"/>
    </source>
</evidence>
<dbReference type="Gene3D" id="3.30.70.60">
    <property type="match status" value="1"/>
</dbReference>
<dbReference type="Gene3D" id="1.10.287.540">
    <property type="entry name" value="Helix hairpin bin"/>
    <property type="match status" value="1"/>
</dbReference>
<dbReference type="EMBL" id="JBAKAZ010000005">
    <property type="protein sequence ID" value="MEL0628376.1"/>
    <property type="molecule type" value="Genomic_DNA"/>
</dbReference>
<keyword evidence="1" id="KW-0812">Transmembrane</keyword>
<feature type="transmembrane region" description="Helical" evidence="1">
    <location>
        <begin position="16"/>
        <end position="38"/>
    </location>
</feature>
<dbReference type="InterPro" id="IPR014717">
    <property type="entry name" value="Transl_elong_EF1B/ribsomal_bS6"/>
</dbReference>
<name>A0ABU9GM43_9GAMM</name>
<dbReference type="InterPro" id="IPR007445">
    <property type="entry name" value="PilO"/>
</dbReference>
<dbReference type="PANTHER" id="PTHR39555">
    <property type="entry name" value="FIMBRIAL ASSEMBLY PROTEIN PILO-LIKE PROTEIN-RELATED"/>
    <property type="match status" value="1"/>
</dbReference>
<gene>
    <name evidence="2" type="primary">pilO</name>
    <name evidence="2" type="ORF">V6256_02035</name>
</gene>
<dbReference type="RefSeq" id="WP_341596325.1">
    <property type="nucleotide sequence ID" value="NZ_JBAKAZ010000005.1"/>
</dbReference>
<keyword evidence="1" id="KW-0472">Membrane</keyword>
<sequence length="189" mass="21563">MNINDIQLSDAGHWRLYYKLLVTLFTCSLLVTGFYFYIIQEQSSHLKRLQTKELALKVQFESKASLASNLAAYREQMVEVAIILEGLVNRLPSKKELASLLDDIGTIGKQNGLQFQSLNWGMKKQLALAEEMPMSIKVLGTYQQLGRFTADIASLPRIVILDNLQLTRYDKQVLLLDIVAKTYRYQGDE</sequence>
<protein>
    <submittedName>
        <fullName evidence="2">Type 4a pilus biogenesis protein PilO</fullName>
    </submittedName>
</protein>
<comment type="caution">
    <text evidence="2">The sequence shown here is derived from an EMBL/GenBank/DDBJ whole genome shotgun (WGS) entry which is preliminary data.</text>
</comment>